<accession>A0A8S9UY49</accession>
<dbReference type="Proteomes" id="UP000704712">
    <property type="component" value="Unassembled WGS sequence"/>
</dbReference>
<reference evidence="1" key="1">
    <citation type="submission" date="2020-03" db="EMBL/GenBank/DDBJ databases">
        <title>Hybrid Assembly of Korean Phytophthora infestans isolates.</title>
        <authorList>
            <person name="Prokchorchik M."/>
            <person name="Lee Y."/>
            <person name="Seo J."/>
            <person name="Cho J.-H."/>
            <person name="Park Y.-E."/>
            <person name="Jang D.-C."/>
            <person name="Im J.-S."/>
            <person name="Choi J.-G."/>
            <person name="Park H.-J."/>
            <person name="Lee G.-B."/>
            <person name="Lee Y.-G."/>
            <person name="Hong S.-Y."/>
            <person name="Cho K."/>
            <person name="Sohn K.H."/>
        </authorList>
    </citation>
    <scope>NUCLEOTIDE SEQUENCE</scope>
    <source>
        <strain evidence="1">KR_2_A2</strain>
    </source>
</reference>
<organism evidence="1 2">
    <name type="scientific">Phytophthora infestans</name>
    <name type="common">Potato late blight agent</name>
    <name type="synonym">Botrytis infestans</name>
    <dbReference type="NCBI Taxonomy" id="4787"/>
    <lineage>
        <taxon>Eukaryota</taxon>
        <taxon>Sar</taxon>
        <taxon>Stramenopiles</taxon>
        <taxon>Oomycota</taxon>
        <taxon>Peronosporomycetes</taxon>
        <taxon>Peronosporales</taxon>
        <taxon>Peronosporaceae</taxon>
        <taxon>Phytophthora</taxon>
    </lineage>
</organism>
<name>A0A8S9UY49_PHYIN</name>
<protein>
    <submittedName>
        <fullName evidence="1">Uncharacterized protein</fullName>
    </submittedName>
</protein>
<evidence type="ECO:0000313" key="2">
    <source>
        <dbReference type="Proteomes" id="UP000704712"/>
    </source>
</evidence>
<comment type="caution">
    <text evidence="1">The sequence shown here is derived from an EMBL/GenBank/DDBJ whole genome shotgun (WGS) entry which is preliminary data.</text>
</comment>
<gene>
    <name evidence="1" type="ORF">GN958_ATG06892</name>
</gene>
<dbReference type="AlphaFoldDB" id="A0A8S9UY49"/>
<sequence>MLIHEQHKMVEVIDELRSLLPDTFAAHDFTMYLARGGPQNAWLSVECEFLSRRQIHPNVQAMINEDNKVDPDLFAGDPALGFPIKDSKEARTTLQLLVIVQPKEHGFFTSLFSNNQARISPGDAAMAKKKHI</sequence>
<dbReference type="EMBL" id="JAACNO010000942">
    <property type="protein sequence ID" value="KAF4143919.1"/>
    <property type="molecule type" value="Genomic_DNA"/>
</dbReference>
<proteinExistence type="predicted"/>
<evidence type="ECO:0000313" key="1">
    <source>
        <dbReference type="EMBL" id="KAF4143919.1"/>
    </source>
</evidence>